<feature type="transmembrane region" description="Helical" evidence="4">
    <location>
        <begin position="362"/>
        <end position="381"/>
    </location>
</feature>
<dbReference type="GO" id="GO:0016757">
    <property type="term" value="F:glycosyltransferase activity"/>
    <property type="evidence" value="ECO:0007669"/>
    <property type="project" value="UniProtKB-KW"/>
</dbReference>
<keyword evidence="4" id="KW-1133">Transmembrane helix</keyword>
<protein>
    <submittedName>
        <fullName evidence="5">Glycosyl transferase</fullName>
    </submittedName>
</protein>
<evidence type="ECO:0000256" key="4">
    <source>
        <dbReference type="SAM" id="Phobius"/>
    </source>
</evidence>
<evidence type="ECO:0000256" key="2">
    <source>
        <dbReference type="ARBA" id="ARBA00022676"/>
    </source>
</evidence>
<accession>A0AAV5NZ92</accession>
<reference evidence="6" key="1">
    <citation type="journal article" date="2019" name="Int. J. Syst. Evol. Microbiol.">
        <title>The Global Catalogue of Microorganisms (GCM) 10K type strain sequencing project: providing services to taxonomists for standard genome sequencing and annotation.</title>
        <authorList>
            <consortium name="The Broad Institute Genomics Platform"/>
            <consortium name="The Broad Institute Genome Sequencing Center for Infectious Disease"/>
            <person name="Wu L."/>
            <person name="Ma J."/>
        </authorList>
    </citation>
    <scope>NUCLEOTIDE SEQUENCE [LARGE SCALE GENOMIC DNA]</scope>
    <source>
        <strain evidence="6">NBRC 15640</strain>
    </source>
</reference>
<dbReference type="AlphaFoldDB" id="A0AAV5NZ92"/>
<evidence type="ECO:0000313" key="5">
    <source>
        <dbReference type="EMBL" id="GLQ75619.1"/>
    </source>
</evidence>
<evidence type="ECO:0000256" key="3">
    <source>
        <dbReference type="ARBA" id="ARBA00022679"/>
    </source>
</evidence>
<proteinExistence type="inferred from homology"/>
<keyword evidence="3 5" id="KW-0808">Transferase</keyword>
<keyword evidence="4" id="KW-0472">Membrane</keyword>
<dbReference type="SUPFAM" id="SSF53448">
    <property type="entry name" value="Nucleotide-diphospho-sugar transferases"/>
    <property type="match status" value="1"/>
</dbReference>
<feature type="transmembrane region" description="Helical" evidence="4">
    <location>
        <begin position="6"/>
        <end position="26"/>
    </location>
</feature>
<sequence>MELFLISTTVICIFLVVYHHVGYPLFLSIIAKRVKPAEFLSQQRCFRAEHADIDLPTVTLIIPAYNEQDWIAEKIRNVCCLDYPPSQLKVWIACDGCTDQTAEIAFNTIQEAICEEVHIEIFDFQINQGKVAMVNKMVEKADSDIVALSDVSSLISCDALLIAAKHFESPSVGVVNPKYQIISGDHAEQQYWHYQGAIKQSECLLGSVLGAHGAFYMFRRELFEELEFDTINDDFIIPMRIVKRGYKGVYEPQMMALELEQVSMQQDFKRRLRISAGNLQQTLRLFAMLNPKHKGVAFAFFSGKGLRVTMPYLMMFALAGSILLSEHPLFMTAAALQIAGYTIALFACLLPRVFTYKHFKTLAYVISGHVASFIGGMRYLLGLEKGQWERI</sequence>
<dbReference type="PANTHER" id="PTHR43630:SF1">
    <property type="entry name" value="POLY-BETA-1,6-N-ACETYL-D-GLUCOSAMINE SYNTHASE"/>
    <property type="match status" value="1"/>
</dbReference>
<comment type="caution">
    <text evidence="5">The sequence shown here is derived from an EMBL/GenBank/DDBJ whole genome shotgun (WGS) entry which is preliminary data.</text>
</comment>
<dbReference type="Proteomes" id="UP001156690">
    <property type="component" value="Unassembled WGS sequence"/>
</dbReference>
<organism evidence="5 6">
    <name type="scientific">Vibrio penaeicida</name>
    <dbReference type="NCBI Taxonomy" id="104609"/>
    <lineage>
        <taxon>Bacteria</taxon>
        <taxon>Pseudomonadati</taxon>
        <taxon>Pseudomonadota</taxon>
        <taxon>Gammaproteobacteria</taxon>
        <taxon>Vibrionales</taxon>
        <taxon>Vibrionaceae</taxon>
        <taxon>Vibrio</taxon>
    </lineage>
</organism>
<keyword evidence="6" id="KW-1185">Reference proteome</keyword>
<gene>
    <name evidence="5" type="primary">sypQ</name>
    <name evidence="5" type="ORF">GCM10007932_49810</name>
</gene>
<keyword evidence="4" id="KW-0812">Transmembrane</keyword>
<dbReference type="RefSeq" id="WP_126609670.1">
    <property type="nucleotide sequence ID" value="NZ_AP025144.1"/>
</dbReference>
<feature type="transmembrane region" description="Helical" evidence="4">
    <location>
        <begin position="330"/>
        <end position="350"/>
    </location>
</feature>
<dbReference type="EMBL" id="BSNX01000074">
    <property type="protein sequence ID" value="GLQ75619.1"/>
    <property type="molecule type" value="Genomic_DNA"/>
</dbReference>
<comment type="similarity">
    <text evidence="1">Belongs to the glycosyltransferase 2 family.</text>
</comment>
<keyword evidence="2" id="KW-0328">Glycosyltransferase</keyword>
<dbReference type="PANTHER" id="PTHR43630">
    <property type="entry name" value="POLY-BETA-1,6-N-ACETYL-D-GLUCOSAMINE SYNTHASE"/>
    <property type="match status" value="1"/>
</dbReference>
<dbReference type="Pfam" id="PF13641">
    <property type="entry name" value="Glyco_tranf_2_3"/>
    <property type="match status" value="1"/>
</dbReference>
<dbReference type="Gene3D" id="3.90.550.10">
    <property type="entry name" value="Spore Coat Polysaccharide Biosynthesis Protein SpsA, Chain A"/>
    <property type="match status" value="1"/>
</dbReference>
<name>A0AAV5NZ92_9VIBR</name>
<evidence type="ECO:0000313" key="6">
    <source>
        <dbReference type="Proteomes" id="UP001156690"/>
    </source>
</evidence>
<dbReference type="InterPro" id="IPR029044">
    <property type="entry name" value="Nucleotide-diphossugar_trans"/>
</dbReference>
<dbReference type="CDD" id="cd06439">
    <property type="entry name" value="CESA_like_1"/>
    <property type="match status" value="1"/>
</dbReference>
<evidence type="ECO:0000256" key="1">
    <source>
        <dbReference type="ARBA" id="ARBA00006739"/>
    </source>
</evidence>